<feature type="region of interest" description="Disordered" evidence="2">
    <location>
        <begin position="333"/>
        <end position="369"/>
    </location>
</feature>
<feature type="non-terminal residue" evidence="5">
    <location>
        <position position="1"/>
    </location>
</feature>
<sequence>VVALLDVWLGCRWFARAAITSGEAERGDEATLDQPVDVSAAASPQRRMILGRLLWQQWRQSVGMMGTLALLVIPMVLVGLWAWRTSPVNEHRYNILTLLCTVMASLMGACVFLGDQRKEHFRILAQHGVGPRWVWLSRQLVWIPPILLMAAIVLPLFFLRDLGDLDNLRRYHRADPSHFSVVLADAEQIGFFLGSVALGYAAGQLCSMFFRSGLLAVVFGLVPSLVLCGWAGLMWWWEVPLTWSVAPIPLFLLLATWKRAPDWLLQRNRARAWLRPALALAVPTVSLLVAVPLFRVYQIPYVDPGFSPEEFARAITPEEEETSELYRRALDRYVSPPPKPQEPEVPEEPEVVDESQEPEPDPYPELTDRQKTWVESNGETMALAMEASRREACNFTAPGGLLDRKQTQASRRYPITLARLLVVSGRQLQSEGELDAAWERYLAALRISAHLRHRANWSGTADYLEQSVYRSLPYWAGAADQTPERIRRAIQEVDRLQQNLPSRTDAIKSDYLFARDVIAGDPEVLAVTSMGKRDMMKRMLWARWMPWERARAMRLLNHQTAHVLKVLVAVGDAIRADQAVLELETDKATIEVPLPFEGVVTEIKIKEGEKIQ</sequence>
<evidence type="ECO:0000256" key="1">
    <source>
        <dbReference type="ARBA" id="ARBA00022823"/>
    </source>
</evidence>
<dbReference type="PROSITE" id="PS00189">
    <property type="entry name" value="LIPOYL"/>
    <property type="match status" value="1"/>
</dbReference>
<evidence type="ECO:0000313" key="5">
    <source>
        <dbReference type="EMBL" id="KKL58414.1"/>
    </source>
</evidence>
<dbReference type="EMBL" id="LAZR01029833">
    <property type="protein sequence ID" value="KKL58414.1"/>
    <property type="molecule type" value="Genomic_DNA"/>
</dbReference>
<feature type="transmembrane region" description="Helical" evidence="3">
    <location>
        <begin position="272"/>
        <end position="294"/>
    </location>
</feature>
<dbReference type="SUPFAM" id="SSF51230">
    <property type="entry name" value="Single hybrid motif"/>
    <property type="match status" value="1"/>
</dbReference>
<keyword evidence="1" id="KW-0450">Lipoyl</keyword>
<dbReference type="InterPro" id="IPR003016">
    <property type="entry name" value="2-oxoA_DH_lipoyl-BS"/>
</dbReference>
<organism evidence="5">
    <name type="scientific">marine sediment metagenome</name>
    <dbReference type="NCBI Taxonomy" id="412755"/>
    <lineage>
        <taxon>unclassified sequences</taxon>
        <taxon>metagenomes</taxon>
        <taxon>ecological metagenomes</taxon>
    </lineage>
</organism>
<dbReference type="AlphaFoldDB" id="A0A0F9D9T6"/>
<dbReference type="Gene3D" id="2.40.50.100">
    <property type="match status" value="1"/>
</dbReference>
<evidence type="ECO:0000256" key="3">
    <source>
        <dbReference type="SAM" id="Phobius"/>
    </source>
</evidence>
<dbReference type="InterPro" id="IPR000089">
    <property type="entry name" value="Biotin_lipoyl"/>
</dbReference>
<feature type="transmembrane region" description="Helical" evidence="3">
    <location>
        <begin position="140"/>
        <end position="159"/>
    </location>
</feature>
<keyword evidence="3" id="KW-1133">Transmembrane helix</keyword>
<dbReference type="PROSITE" id="PS50968">
    <property type="entry name" value="BIOTINYL_LIPOYL"/>
    <property type="match status" value="1"/>
</dbReference>
<proteinExistence type="predicted"/>
<feature type="transmembrane region" description="Helical" evidence="3">
    <location>
        <begin position="62"/>
        <end position="83"/>
    </location>
</feature>
<feature type="non-terminal residue" evidence="5">
    <location>
        <position position="612"/>
    </location>
</feature>
<accession>A0A0F9D9T6</accession>
<protein>
    <recommendedName>
        <fullName evidence="4">Lipoyl-binding domain-containing protein</fullName>
    </recommendedName>
</protein>
<feature type="transmembrane region" description="Helical" evidence="3">
    <location>
        <begin position="243"/>
        <end position="260"/>
    </location>
</feature>
<gene>
    <name evidence="5" type="ORF">LCGC14_2225610</name>
</gene>
<feature type="transmembrane region" description="Helical" evidence="3">
    <location>
        <begin position="95"/>
        <end position="114"/>
    </location>
</feature>
<reference evidence="5" key="1">
    <citation type="journal article" date="2015" name="Nature">
        <title>Complex archaea that bridge the gap between prokaryotes and eukaryotes.</title>
        <authorList>
            <person name="Spang A."/>
            <person name="Saw J.H."/>
            <person name="Jorgensen S.L."/>
            <person name="Zaremba-Niedzwiedzka K."/>
            <person name="Martijn J."/>
            <person name="Lind A.E."/>
            <person name="van Eijk R."/>
            <person name="Schleper C."/>
            <person name="Guy L."/>
            <person name="Ettema T.J."/>
        </authorList>
    </citation>
    <scope>NUCLEOTIDE SEQUENCE</scope>
</reference>
<keyword evidence="3" id="KW-0812">Transmembrane</keyword>
<dbReference type="InterPro" id="IPR011053">
    <property type="entry name" value="Single_hybrid_motif"/>
</dbReference>
<name>A0A0F9D9T6_9ZZZZ</name>
<feature type="transmembrane region" description="Helical" evidence="3">
    <location>
        <begin position="214"/>
        <end position="237"/>
    </location>
</feature>
<feature type="compositionally biased region" description="Acidic residues" evidence="2">
    <location>
        <begin position="344"/>
        <end position="362"/>
    </location>
</feature>
<dbReference type="Pfam" id="PF00364">
    <property type="entry name" value="Biotin_lipoyl"/>
    <property type="match status" value="1"/>
</dbReference>
<keyword evidence="3" id="KW-0472">Membrane</keyword>
<dbReference type="CDD" id="cd06849">
    <property type="entry name" value="lipoyl_domain"/>
    <property type="match status" value="1"/>
</dbReference>
<feature type="domain" description="Lipoyl-binding" evidence="4">
    <location>
        <begin position="545"/>
        <end position="612"/>
    </location>
</feature>
<evidence type="ECO:0000256" key="2">
    <source>
        <dbReference type="SAM" id="MobiDB-lite"/>
    </source>
</evidence>
<evidence type="ECO:0000259" key="4">
    <source>
        <dbReference type="PROSITE" id="PS50968"/>
    </source>
</evidence>
<feature type="transmembrane region" description="Helical" evidence="3">
    <location>
        <begin position="179"/>
        <end position="202"/>
    </location>
</feature>
<comment type="caution">
    <text evidence="5">The sequence shown here is derived from an EMBL/GenBank/DDBJ whole genome shotgun (WGS) entry which is preliminary data.</text>
</comment>